<dbReference type="GO" id="GO:0000785">
    <property type="term" value="C:chromatin"/>
    <property type="evidence" value="ECO:0007669"/>
    <property type="project" value="EnsemblFungi"/>
</dbReference>
<dbReference type="RefSeq" id="XP_018983778.1">
    <property type="nucleotide sequence ID" value="XM_019129472.1"/>
</dbReference>
<evidence type="ECO:0000256" key="4">
    <source>
        <dbReference type="SAM" id="MobiDB-lite"/>
    </source>
</evidence>
<dbReference type="OrthoDB" id="16717at2759"/>
<dbReference type="InterPro" id="IPR015943">
    <property type="entry name" value="WD40/YVTN_repeat-like_dom_sf"/>
</dbReference>
<dbReference type="InterPro" id="IPR036322">
    <property type="entry name" value="WD40_repeat_dom_sf"/>
</dbReference>
<evidence type="ECO:0000256" key="3">
    <source>
        <dbReference type="RuleBase" id="RU369034"/>
    </source>
</evidence>
<sequence>MNRQRYQNPNYEDRNYNQNMEQQLASQMKKTAHRRTVDHGNPMGRWFLQKAIGKSQRVGKIRPEATYAIDMLPPLASKRNAAMDTPTKFAHLSANKAKHAIHAVKWTPEGRRLLVASHSGEFTLWNGMTFNFETIMQAHDLAIFSLSYSHNDDWLLSGDQEGTVKFWQPNFNNVNIINAHGDGIRDIAFSPNDSKFLTASDDSTMKIWSFHTGQEERTLAGHHWDVKSADWHANLGLIVSGSKDNLLKLWDPRQAACITTIHGFKHTVTKTRFQKTGTQRLLASVSRDRSTRVFDLRTMKDLLVLRGNESDLSSLAWHPVHSNMLTTATYDGSISHYMLDTTVPEKIVSNPQSSFNGLGSTPEASITPFHEIPYAHEKAVHTLEYHPLGHLLCSAGADRSARFWCRSRPNDPLAFLDATYTNDKVGAWYYGVNNGNNASSAGTASAGQTERADPSASASNNTPLGARNQALPGLPGLPGLSLNANSSTNFMGIPGLGENFQDTTTGEEEVNGNNAGMNNALPGLGGSGLPGLGGSGLPGLR</sequence>
<dbReference type="CDD" id="cd00200">
    <property type="entry name" value="WD40"/>
    <property type="match status" value="1"/>
</dbReference>
<reference evidence="6" key="1">
    <citation type="submission" date="2016-05" db="EMBL/GenBank/DDBJ databases">
        <title>Comparative genomics of biotechnologically important yeasts.</title>
        <authorList>
            <consortium name="DOE Joint Genome Institute"/>
            <person name="Riley R."/>
            <person name="Haridas S."/>
            <person name="Wolfe K.H."/>
            <person name="Lopes M.R."/>
            <person name="Hittinger C.T."/>
            <person name="Goker M."/>
            <person name="Salamov A."/>
            <person name="Wisecaver J."/>
            <person name="Long T.M."/>
            <person name="Aerts A.L."/>
            <person name="Barry K."/>
            <person name="Choi C."/>
            <person name="Clum A."/>
            <person name="Coughlan A.Y."/>
            <person name="Deshpande S."/>
            <person name="Douglass A.P."/>
            <person name="Hanson S.J."/>
            <person name="Klenk H.-P."/>
            <person name="Labutti K."/>
            <person name="Lapidus A."/>
            <person name="Lindquist E."/>
            <person name="Lipzen A."/>
            <person name="Meier-Kolthoff J.P."/>
            <person name="Ohm R.A."/>
            <person name="Otillar R.P."/>
            <person name="Pangilinan J."/>
            <person name="Peng Y."/>
            <person name="Rokas A."/>
            <person name="Rosa C.A."/>
            <person name="Scheuner C."/>
            <person name="Sibirny A.A."/>
            <person name="Slot J.C."/>
            <person name="Stielow J.B."/>
            <person name="Sun H."/>
            <person name="Kurtzman C.P."/>
            <person name="Blackwell M."/>
            <person name="Grigoriev I.V."/>
            <person name="Jeffries T.W."/>
        </authorList>
    </citation>
    <scope>NUCLEOTIDE SEQUENCE [LARGE SCALE GENOMIC DNA]</scope>
    <source>
        <strain evidence="6">NRRL Y-12698</strain>
    </source>
</reference>
<evidence type="ECO:0000256" key="1">
    <source>
        <dbReference type="ARBA" id="ARBA00026154"/>
    </source>
</evidence>
<dbReference type="STRING" id="984486.A0A1E3QLC5"/>
<keyword evidence="2" id="KW-0853">WD repeat</keyword>
<dbReference type="EMBL" id="KV454435">
    <property type="protein sequence ID" value="ODQ78450.1"/>
    <property type="molecule type" value="Genomic_DNA"/>
</dbReference>
<feature type="region of interest" description="Disordered" evidence="4">
    <location>
        <begin position="493"/>
        <end position="541"/>
    </location>
</feature>
<accession>A0A1E3QLC5</accession>
<feature type="repeat" description="WD" evidence="2">
    <location>
        <begin position="219"/>
        <end position="260"/>
    </location>
</feature>
<dbReference type="InterPro" id="IPR001680">
    <property type="entry name" value="WD40_rpt"/>
</dbReference>
<evidence type="ECO:0000313" key="5">
    <source>
        <dbReference type="EMBL" id="ODQ78450.1"/>
    </source>
</evidence>
<dbReference type="PROSITE" id="PS50294">
    <property type="entry name" value="WD_REPEATS_REGION"/>
    <property type="match status" value="4"/>
</dbReference>
<dbReference type="GeneID" id="30147325"/>
<dbReference type="SUPFAM" id="SSF50978">
    <property type="entry name" value="WD40 repeat-like"/>
    <property type="match status" value="1"/>
</dbReference>
<dbReference type="InterPro" id="IPR045245">
    <property type="entry name" value="Pfs2-like"/>
</dbReference>
<feature type="region of interest" description="Disordered" evidence="4">
    <location>
        <begin position="440"/>
        <end position="472"/>
    </location>
</feature>
<dbReference type="Pfam" id="PF00400">
    <property type="entry name" value="WD40"/>
    <property type="match status" value="5"/>
</dbReference>
<protein>
    <recommendedName>
        <fullName evidence="1 3">Polyadenylation factor subunit 2</fullName>
    </recommendedName>
</protein>
<feature type="compositionally biased region" description="Gly residues" evidence="4">
    <location>
        <begin position="523"/>
        <end position="541"/>
    </location>
</feature>
<dbReference type="SMART" id="SM00320">
    <property type="entry name" value="WD40"/>
    <property type="match status" value="7"/>
</dbReference>
<feature type="repeat" description="WD" evidence="2">
    <location>
        <begin position="136"/>
        <end position="168"/>
    </location>
</feature>
<feature type="repeat" description="WD" evidence="2">
    <location>
        <begin position="177"/>
        <end position="218"/>
    </location>
</feature>
<gene>
    <name evidence="5" type="ORF">BABINDRAFT_162672</name>
</gene>
<dbReference type="Proteomes" id="UP000094336">
    <property type="component" value="Unassembled WGS sequence"/>
</dbReference>
<keyword evidence="6" id="KW-1185">Reference proteome</keyword>
<dbReference type="PANTHER" id="PTHR22836">
    <property type="entry name" value="WD40 REPEAT PROTEIN"/>
    <property type="match status" value="1"/>
</dbReference>
<keyword evidence="3" id="KW-0539">Nucleus</keyword>
<evidence type="ECO:0000313" key="6">
    <source>
        <dbReference type="Proteomes" id="UP000094336"/>
    </source>
</evidence>
<feature type="repeat" description="WD" evidence="2">
    <location>
        <begin position="373"/>
        <end position="404"/>
    </location>
</feature>
<name>A0A1E3QLC5_9ASCO</name>
<comment type="function">
    <text evidence="3">Required for 3'-end cleavage and polyadenylation of pre-mRNAs.</text>
</comment>
<keyword evidence="3" id="KW-0507">mRNA processing</keyword>
<comment type="subcellular location">
    <subcellularLocation>
        <location evidence="3">Nucleus</location>
    </subcellularLocation>
</comment>
<dbReference type="GO" id="GO:0180010">
    <property type="term" value="P:co-transcriptional mRNA 3'-end processing, cleavage and polyadenylation pathway"/>
    <property type="evidence" value="ECO:0007669"/>
    <property type="project" value="EnsemblFungi"/>
</dbReference>
<dbReference type="AlphaFoldDB" id="A0A1E3QLC5"/>
<dbReference type="PANTHER" id="PTHR22836:SF0">
    <property type="entry name" value="PRE-MRNA 3' END PROCESSING PROTEIN WDR33"/>
    <property type="match status" value="1"/>
</dbReference>
<evidence type="ECO:0000256" key="2">
    <source>
        <dbReference type="PROSITE-ProRule" id="PRU00221"/>
    </source>
</evidence>
<proteinExistence type="predicted"/>
<dbReference type="PROSITE" id="PS50082">
    <property type="entry name" value="WD_REPEATS_2"/>
    <property type="match status" value="4"/>
</dbReference>
<dbReference type="Gene3D" id="2.130.10.10">
    <property type="entry name" value="YVTN repeat-like/Quinoprotein amine dehydrogenase"/>
    <property type="match status" value="2"/>
</dbReference>
<organism evidence="5 6">
    <name type="scientific">Babjeviella inositovora NRRL Y-12698</name>
    <dbReference type="NCBI Taxonomy" id="984486"/>
    <lineage>
        <taxon>Eukaryota</taxon>
        <taxon>Fungi</taxon>
        <taxon>Dikarya</taxon>
        <taxon>Ascomycota</taxon>
        <taxon>Saccharomycotina</taxon>
        <taxon>Pichiomycetes</taxon>
        <taxon>Serinales incertae sedis</taxon>
        <taxon>Babjeviella</taxon>
    </lineage>
</organism>
<dbReference type="GO" id="GO:0005847">
    <property type="term" value="C:mRNA cleavage and polyadenylation specificity factor complex"/>
    <property type="evidence" value="ECO:0007669"/>
    <property type="project" value="EnsemblFungi"/>
</dbReference>